<evidence type="ECO:0000313" key="2">
    <source>
        <dbReference type="EMBL" id="KAF6156421.1"/>
    </source>
</evidence>
<evidence type="ECO:0000259" key="1">
    <source>
        <dbReference type="Pfam" id="PF13456"/>
    </source>
</evidence>
<reference evidence="2 3" key="1">
    <citation type="journal article" date="2020" name="IScience">
        <title>Genome Sequencing of the Endangered Kingdonia uniflora (Circaeasteraceae, Ranunculales) Reveals Potential Mechanisms of Evolutionary Specialization.</title>
        <authorList>
            <person name="Sun Y."/>
            <person name="Deng T."/>
            <person name="Zhang A."/>
            <person name="Moore M.J."/>
            <person name="Landis J.B."/>
            <person name="Lin N."/>
            <person name="Zhang H."/>
            <person name="Zhang X."/>
            <person name="Huang J."/>
            <person name="Zhang X."/>
            <person name="Sun H."/>
            <person name="Wang H."/>
        </authorList>
    </citation>
    <scope>NUCLEOTIDE SEQUENCE [LARGE SCALE GENOMIC DNA]</scope>
    <source>
        <strain evidence="2">TB1705</strain>
        <tissue evidence="2">Leaf</tissue>
    </source>
</reference>
<dbReference type="PANTHER" id="PTHR47074">
    <property type="entry name" value="BNAC02G40300D PROTEIN"/>
    <property type="match status" value="1"/>
</dbReference>
<dbReference type="InterPro" id="IPR036397">
    <property type="entry name" value="RNaseH_sf"/>
</dbReference>
<feature type="domain" description="RNase H type-1" evidence="1">
    <location>
        <begin position="30"/>
        <end position="151"/>
    </location>
</feature>
<dbReference type="Pfam" id="PF13456">
    <property type="entry name" value="RVT_3"/>
    <property type="match status" value="1"/>
</dbReference>
<gene>
    <name evidence="2" type="ORF">GIB67_009079</name>
</gene>
<dbReference type="EMBL" id="JACGCM010001337">
    <property type="protein sequence ID" value="KAF6156421.1"/>
    <property type="molecule type" value="Genomic_DNA"/>
</dbReference>
<dbReference type="AlphaFoldDB" id="A0A7J7MNH2"/>
<comment type="caution">
    <text evidence="2">The sequence shown here is derived from an EMBL/GenBank/DDBJ whole genome shotgun (WGS) entry which is preliminary data.</text>
</comment>
<dbReference type="GO" id="GO:0003676">
    <property type="term" value="F:nucleic acid binding"/>
    <property type="evidence" value="ECO:0007669"/>
    <property type="project" value="InterPro"/>
</dbReference>
<dbReference type="Proteomes" id="UP000541444">
    <property type="component" value="Unassembled WGS sequence"/>
</dbReference>
<keyword evidence="3" id="KW-1185">Reference proteome</keyword>
<dbReference type="InterPro" id="IPR002156">
    <property type="entry name" value="RNaseH_domain"/>
</dbReference>
<dbReference type="SUPFAM" id="SSF53098">
    <property type="entry name" value="Ribonuclease H-like"/>
    <property type="match status" value="1"/>
</dbReference>
<dbReference type="PANTHER" id="PTHR47074:SF11">
    <property type="entry name" value="REVERSE TRANSCRIPTASE-LIKE PROTEIN"/>
    <property type="match status" value="1"/>
</dbReference>
<proteinExistence type="predicted"/>
<dbReference type="InterPro" id="IPR044730">
    <property type="entry name" value="RNase_H-like_dom_plant"/>
</dbReference>
<accession>A0A7J7MNH2</accession>
<dbReference type="CDD" id="cd06222">
    <property type="entry name" value="RNase_H_like"/>
    <property type="match status" value="1"/>
</dbReference>
<dbReference type="GO" id="GO:0004523">
    <property type="term" value="F:RNA-DNA hybrid ribonuclease activity"/>
    <property type="evidence" value="ECO:0007669"/>
    <property type="project" value="InterPro"/>
</dbReference>
<organism evidence="2 3">
    <name type="scientific">Kingdonia uniflora</name>
    <dbReference type="NCBI Taxonomy" id="39325"/>
    <lineage>
        <taxon>Eukaryota</taxon>
        <taxon>Viridiplantae</taxon>
        <taxon>Streptophyta</taxon>
        <taxon>Embryophyta</taxon>
        <taxon>Tracheophyta</taxon>
        <taxon>Spermatophyta</taxon>
        <taxon>Magnoliopsida</taxon>
        <taxon>Ranunculales</taxon>
        <taxon>Circaeasteraceae</taxon>
        <taxon>Kingdonia</taxon>
    </lineage>
</organism>
<dbReference type="OrthoDB" id="1906820at2759"/>
<dbReference type="Gene3D" id="3.30.420.10">
    <property type="entry name" value="Ribonuclease H-like superfamily/Ribonuclease H"/>
    <property type="match status" value="1"/>
</dbReference>
<evidence type="ECO:0000313" key="3">
    <source>
        <dbReference type="Proteomes" id="UP000541444"/>
    </source>
</evidence>
<sequence>MIFDEPISRFNRQIIKADWAPPNLGWAKINVDASYCKDRLYNHLGFVIRDDLNFFVAARVSSCRFTSSEEGEARAVRDGILWARERGFPRVMVETDAEAITSFCQTGAASISWTAKAISQDALASCSYFDDICINYAPRSANHVAHYIASRPTGDNVCFSWTGSPPECCGLSQGESARISAAVVDEEASGVTETEPIEVVEEKEEVAAEETAVAETEAPTTTKLYFGNLPYNCDSSSLAGIIQDYGSPEMVEERNFGEVLCLEEFTEKAIRLSQKIPGILSHKSNVLSCCLSDIKASVLLSLTNVVPLSEVIFVCPVFSGAPPEISVE</sequence>
<name>A0A7J7MNH2_9MAGN</name>
<dbReference type="InterPro" id="IPR052929">
    <property type="entry name" value="RNase_H-like_EbsB-rel"/>
</dbReference>
<dbReference type="InterPro" id="IPR012337">
    <property type="entry name" value="RNaseH-like_sf"/>
</dbReference>
<protein>
    <recommendedName>
        <fullName evidence="1">RNase H type-1 domain-containing protein</fullName>
    </recommendedName>
</protein>